<evidence type="ECO:0000313" key="9">
    <source>
        <dbReference type="Proteomes" id="UP001165740"/>
    </source>
</evidence>
<evidence type="ECO:0000256" key="4">
    <source>
        <dbReference type="ARBA" id="ARBA00022856"/>
    </source>
</evidence>
<dbReference type="AlphaFoldDB" id="A0A9W2ZQH6"/>
<feature type="transmembrane region" description="Helical" evidence="8">
    <location>
        <begin position="286"/>
        <end position="308"/>
    </location>
</feature>
<comment type="similarity">
    <text evidence="2 7">Belongs to the major facilitator superfamily. Proton-dependent oligopeptide transporter (POT/PTR) (TC 2.A.17) family.</text>
</comment>
<dbReference type="PANTHER" id="PTHR11654">
    <property type="entry name" value="OLIGOPEPTIDE TRANSPORTER-RELATED"/>
    <property type="match status" value="1"/>
</dbReference>
<feature type="transmembrane region" description="Helical" evidence="8">
    <location>
        <begin position="183"/>
        <end position="205"/>
    </location>
</feature>
<sequence length="581" mass="63790">MTMFRTKNNRDSDHLLVMDIDGQSLDENNRHGNTSTFFVTLSLLVTVICERLAYYSVYAGLILFCTSKLDIGQANATTVHLVFDGFVYIIPIIGGFLADSYLGRFKTIWISSLIYIVGVFLLPAAAIEYNNWNWTELSVTGRTALFGTALVCVTLGTAGLRANVGLFGAEQIESLGKDAIQTFFNWFYWGINVGAFIAYVGVAYIQQGVSFAWGFFVPLVSMVLSLTVFVAVKSRYVRTKPKGSILTTGFSICAQGSRRVNIGSCGKKEMLSSAKRSHGGDFEDHLVDGVVSVIKVTPFCLLVILYWAMQSQMYSTFFAQSERMDVSMGGGVNVPVAALSVFNTIAIIIMIPIVDRLIYPCFNKMGKPLTYLKRIGIGFIFATLSMIVAGIVEIRRKEYLDRANPTIQNLGGQNFNASTMSVFVQIPQFALVGVSEIFTSVTTMEFAYNQAPVALQGLLTGLFIAASGVGNWVSTAILAIVESATEGDPWWADEINDCKMENLMFLLAGLMALDFIIFCIVAHFYTYQDPAKFEKTVGVPVSGKSDTDGSPSNDLPPSYYNTFNNQHTHQTVKTSDGTTPF</sequence>
<dbReference type="Proteomes" id="UP001165740">
    <property type="component" value="Chromosome 2"/>
</dbReference>
<feature type="transmembrane region" description="Helical" evidence="8">
    <location>
        <begin position="109"/>
        <end position="127"/>
    </location>
</feature>
<dbReference type="GO" id="GO:0006857">
    <property type="term" value="P:oligopeptide transport"/>
    <property type="evidence" value="ECO:0007669"/>
    <property type="project" value="InterPro"/>
</dbReference>
<feature type="transmembrane region" description="Helical" evidence="8">
    <location>
        <begin position="211"/>
        <end position="232"/>
    </location>
</feature>
<evidence type="ECO:0000256" key="7">
    <source>
        <dbReference type="RuleBase" id="RU003755"/>
    </source>
</evidence>
<keyword evidence="7" id="KW-0813">Transport</keyword>
<reference evidence="10" key="1">
    <citation type="submission" date="2025-08" db="UniProtKB">
        <authorList>
            <consortium name="RefSeq"/>
        </authorList>
    </citation>
    <scope>IDENTIFICATION</scope>
</reference>
<evidence type="ECO:0000256" key="8">
    <source>
        <dbReference type="SAM" id="Phobius"/>
    </source>
</evidence>
<feature type="transmembrane region" description="Helical" evidence="8">
    <location>
        <begin position="77"/>
        <end position="97"/>
    </location>
</feature>
<feature type="transmembrane region" description="Helical" evidence="8">
    <location>
        <begin position="426"/>
        <end position="446"/>
    </location>
</feature>
<evidence type="ECO:0000256" key="5">
    <source>
        <dbReference type="ARBA" id="ARBA00022989"/>
    </source>
</evidence>
<accession>A0A9W2ZQH6</accession>
<proteinExistence type="inferred from homology"/>
<evidence type="ECO:0000256" key="6">
    <source>
        <dbReference type="ARBA" id="ARBA00023136"/>
    </source>
</evidence>
<feature type="transmembrane region" description="Helical" evidence="8">
    <location>
        <begin position="375"/>
        <end position="392"/>
    </location>
</feature>
<feature type="transmembrane region" description="Helical" evidence="8">
    <location>
        <begin position="328"/>
        <end position="354"/>
    </location>
</feature>
<dbReference type="InterPro" id="IPR018456">
    <property type="entry name" value="PTR2_symporter_CS"/>
</dbReference>
<dbReference type="InterPro" id="IPR000109">
    <property type="entry name" value="POT_fam"/>
</dbReference>
<organism evidence="9 10">
    <name type="scientific">Biomphalaria glabrata</name>
    <name type="common">Bloodfluke planorb</name>
    <name type="synonym">Freshwater snail</name>
    <dbReference type="NCBI Taxonomy" id="6526"/>
    <lineage>
        <taxon>Eukaryota</taxon>
        <taxon>Metazoa</taxon>
        <taxon>Spiralia</taxon>
        <taxon>Lophotrochozoa</taxon>
        <taxon>Mollusca</taxon>
        <taxon>Gastropoda</taxon>
        <taxon>Heterobranchia</taxon>
        <taxon>Euthyneura</taxon>
        <taxon>Panpulmonata</taxon>
        <taxon>Hygrophila</taxon>
        <taxon>Lymnaeoidea</taxon>
        <taxon>Planorbidae</taxon>
        <taxon>Biomphalaria</taxon>
    </lineage>
</organism>
<evidence type="ECO:0000256" key="2">
    <source>
        <dbReference type="ARBA" id="ARBA00005982"/>
    </source>
</evidence>
<keyword evidence="4" id="KW-0571">Peptide transport</keyword>
<dbReference type="PROSITE" id="PS01023">
    <property type="entry name" value="PTR2_2"/>
    <property type="match status" value="1"/>
</dbReference>
<feature type="transmembrane region" description="Helical" evidence="8">
    <location>
        <begin position="139"/>
        <end position="162"/>
    </location>
</feature>
<feature type="transmembrane region" description="Helical" evidence="8">
    <location>
        <begin position="37"/>
        <end position="57"/>
    </location>
</feature>
<feature type="transmembrane region" description="Helical" evidence="8">
    <location>
        <begin position="458"/>
        <end position="481"/>
    </location>
</feature>
<evidence type="ECO:0000256" key="3">
    <source>
        <dbReference type="ARBA" id="ARBA00022692"/>
    </source>
</evidence>
<dbReference type="InterPro" id="IPR036259">
    <property type="entry name" value="MFS_trans_sf"/>
</dbReference>
<dbReference type="Pfam" id="PF00854">
    <property type="entry name" value="PTR2"/>
    <property type="match status" value="1"/>
</dbReference>
<dbReference type="GO" id="GO:0022857">
    <property type="term" value="F:transmembrane transporter activity"/>
    <property type="evidence" value="ECO:0007669"/>
    <property type="project" value="InterPro"/>
</dbReference>
<dbReference type="OrthoDB" id="8904098at2759"/>
<dbReference type="SUPFAM" id="SSF103473">
    <property type="entry name" value="MFS general substrate transporter"/>
    <property type="match status" value="1"/>
</dbReference>
<keyword evidence="5 8" id="KW-1133">Transmembrane helix</keyword>
<dbReference type="PROSITE" id="PS01022">
    <property type="entry name" value="PTR2_1"/>
    <property type="match status" value="1"/>
</dbReference>
<protein>
    <submittedName>
        <fullName evidence="10">Solute carrier family 15 member 4-like</fullName>
    </submittedName>
</protein>
<dbReference type="RefSeq" id="XP_055877225.1">
    <property type="nucleotide sequence ID" value="XM_056021250.1"/>
</dbReference>
<dbReference type="GO" id="GO:0016020">
    <property type="term" value="C:membrane"/>
    <property type="evidence" value="ECO:0007669"/>
    <property type="project" value="UniProtKB-SubCell"/>
</dbReference>
<keyword evidence="9" id="KW-1185">Reference proteome</keyword>
<name>A0A9W2ZQH6_BIOGL</name>
<evidence type="ECO:0000256" key="1">
    <source>
        <dbReference type="ARBA" id="ARBA00004141"/>
    </source>
</evidence>
<dbReference type="GeneID" id="106070759"/>
<keyword evidence="3 7" id="KW-0812">Transmembrane</keyword>
<dbReference type="Gene3D" id="1.20.1250.20">
    <property type="entry name" value="MFS general substrate transporter like domains"/>
    <property type="match status" value="1"/>
</dbReference>
<keyword evidence="6 8" id="KW-0472">Membrane</keyword>
<keyword evidence="4" id="KW-0653">Protein transport</keyword>
<dbReference type="OMA" id="DSYMGNV"/>
<evidence type="ECO:0000313" key="10">
    <source>
        <dbReference type="RefSeq" id="XP_055877225.1"/>
    </source>
</evidence>
<feature type="transmembrane region" description="Helical" evidence="8">
    <location>
        <begin position="503"/>
        <end position="525"/>
    </location>
</feature>
<comment type="subcellular location">
    <subcellularLocation>
        <location evidence="1 7">Membrane</location>
        <topology evidence="1 7">Multi-pass membrane protein</topology>
    </subcellularLocation>
</comment>
<gene>
    <name evidence="10" type="primary">LOC106070759</name>
</gene>